<sequence length="54" mass="5846">MFLLQVLGNVFCVFAILMLIIGILIAISVIAIAVFVIVSVVVNGIEEDKENNNL</sequence>
<organism evidence="2">
    <name type="scientific">Siphoviridae sp. ctBAZ2</name>
    <dbReference type="NCBI Taxonomy" id="2827801"/>
    <lineage>
        <taxon>Viruses</taxon>
        <taxon>Duplodnaviria</taxon>
        <taxon>Heunggongvirae</taxon>
        <taxon>Uroviricota</taxon>
        <taxon>Caudoviricetes</taxon>
    </lineage>
</organism>
<evidence type="ECO:0000313" key="2">
    <source>
        <dbReference type="EMBL" id="DAF46950.1"/>
    </source>
</evidence>
<feature type="transmembrane region" description="Helical" evidence="1">
    <location>
        <begin position="12"/>
        <end position="45"/>
    </location>
</feature>
<dbReference type="EMBL" id="BK032547">
    <property type="protein sequence ID" value="DAF46950.1"/>
    <property type="molecule type" value="Genomic_DNA"/>
</dbReference>
<keyword evidence="1" id="KW-0812">Transmembrane</keyword>
<keyword evidence="1" id="KW-1133">Transmembrane helix</keyword>
<reference evidence="2" key="1">
    <citation type="journal article" date="2021" name="Proc. Natl. Acad. Sci. U.S.A.">
        <title>A Catalog of Tens of Thousands of Viruses from Human Metagenomes Reveals Hidden Associations with Chronic Diseases.</title>
        <authorList>
            <person name="Tisza M.J."/>
            <person name="Buck C.B."/>
        </authorList>
    </citation>
    <scope>NUCLEOTIDE SEQUENCE</scope>
    <source>
        <strain evidence="2">CtBAZ2</strain>
    </source>
</reference>
<keyword evidence="1" id="KW-0472">Membrane</keyword>
<accession>A0A8S5S7R0</accession>
<name>A0A8S5S7R0_9CAUD</name>
<evidence type="ECO:0000256" key="1">
    <source>
        <dbReference type="SAM" id="Phobius"/>
    </source>
</evidence>
<proteinExistence type="predicted"/>
<protein>
    <submittedName>
        <fullName evidence="2">Uncharacterized protein</fullName>
    </submittedName>
</protein>